<proteinExistence type="predicted"/>
<dbReference type="SUPFAM" id="SSF75304">
    <property type="entry name" value="Amidase signature (AS) enzymes"/>
    <property type="match status" value="1"/>
</dbReference>
<comment type="caution">
    <text evidence="2">The sequence shown here is derived from an EMBL/GenBank/DDBJ whole genome shotgun (WGS) entry which is preliminary data.</text>
</comment>
<feature type="domain" description="Amidase" evidence="1">
    <location>
        <begin position="27"/>
        <end position="203"/>
    </location>
</feature>
<dbReference type="PANTHER" id="PTHR11895">
    <property type="entry name" value="TRANSAMIDASE"/>
    <property type="match status" value="1"/>
</dbReference>
<dbReference type="PANTHER" id="PTHR11895:SF7">
    <property type="entry name" value="GLUTAMYL-TRNA(GLN) AMIDOTRANSFERASE SUBUNIT A, MITOCHONDRIAL"/>
    <property type="match status" value="1"/>
</dbReference>
<feature type="non-terminal residue" evidence="2">
    <location>
        <position position="216"/>
    </location>
</feature>
<gene>
    <name evidence="2" type="ORF">S03H2_50064</name>
</gene>
<evidence type="ECO:0000259" key="1">
    <source>
        <dbReference type="Pfam" id="PF01425"/>
    </source>
</evidence>
<dbReference type="InterPro" id="IPR000120">
    <property type="entry name" value="Amidase"/>
</dbReference>
<dbReference type="InterPro" id="IPR036928">
    <property type="entry name" value="AS_sf"/>
</dbReference>
<organism evidence="2">
    <name type="scientific">marine sediment metagenome</name>
    <dbReference type="NCBI Taxonomy" id="412755"/>
    <lineage>
        <taxon>unclassified sequences</taxon>
        <taxon>metagenomes</taxon>
        <taxon>ecological metagenomes</taxon>
    </lineage>
</organism>
<dbReference type="InterPro" id="IPR023631">
    <property type="entry name" value="Amidase_dom"/>
</dbReference>
<evidence type="ECO:0000313" key="2">
    <source>
        <dbReference type="EMBL" id="GAH62853.1"/>
    </source>
</evidence>
<reference evidence="2" key="1">
    <citation type="journal article" date="2014" name="Front. Microbiol.">
        <title>High frequency of phylogenetically diverse reductive dehalogenase-homologous genes in deep subseafloor sedimentary metagenomes.</title>
        <authorList>
            <person name="Kawai M."/>
            <person name="Futagami T."/>
            <person name="Toyoda A."/>
            <person name="Takaki Y."/>
            <person name="Nishi S."/>
            <person name="Hori S."/>
            <person name="Arai W."/>
            <person name="Tsubouchi T."/>
            <person name="Morono Y."/>
            <person name="Uchiyama I."/>
            <person name="Ito T."/>
            <person name="Fujiyama A."/>
            <person name="Inagaki F."/>
            <person name="Takami H."/>
        </authorList>
    </citation>
    <scope>NUCLEOTIDE SEQUENCE</scope>
    <source>
        <strain evidence="2">Expedition CK06-06</strain>
    </source>
</reference>
<dbReference type="InterPro" id="IPR020556">
    <property type="entry name" value="Amidase_CS"/>
</dbReference>
<dbReference type="Pfam" id="PF01425">
    <property type="entry name" value="Amidase"/>
    <property type="match status" value="1"/>
</dbReference>
<dbReference type="PROSITE" id="PS00571">
    <property type="entry name" value="AMIDASES"/>
    <property type="match status" value="1"/>
</dbReference>
<name>X1IZ73_9ZZZZ</name>
<dbReference type="AlphaFoldDB" id="X1IZ73"/>
<dbReference type="Gene3D" id="3.90.1300.10">
    <property type="entry name" value="Amidase signature (AS) domain"/>
    <property type="match status" value="1"/>
</dbReference>
<dbReference type="EMBL" id="BARU01031675">
    <property type="protein sequence ID" value="GAH62853.1"/>
    <property type="molecule type" value="Genomic_DNA"/>
</dbReference>
<protein>
    <recommendedName>
        <fullName evidence="1">Amidase domain-containing protein</fullName>
    </recommendedName>
</protein>
<accession>X1IZ73</accession>
<sequence>MNKEDICFMSACNMVDAIRNQELTSEEITETIIERIEKINPIINAYCTPTFDLAREMAEAADKRVRKGEKIGLLNGIPTSIKDLNETGGIRTTFGCIIFENNIPDKDELVVRKLKDAGIVLLGKTNTPEFGHKAVTDNSIFGETKNPWIRNRTPGGSSGGAAAAVASGMSPLAQGSDGGGSIRIPSCLCGVYGIKPSYGRVPSLCDKVSYYRLAQN</sequence>
<dbReference type="GO" id="GO:0003824">
    <property type="term" value="F:catalytic activity"/>
    <property type="evidence" value="ECO:0007669"/>
    <property type="project" value="InterPro"/>
</dbReference>